<dbReference type="EMBL" id="CP000393">
    <property type="protein sequence ID" value="ABG49642.1"/>
    <property type="molecule type" value="Genomic_DNA"/>
</dbReference>
<dbReference type="PANTHER" id="PTHR36836:SF1">
    <property type="entry name" value="COLANIC ACID BIOSYNTHESIS PROTEIN WCAK"/>
    <property type="match status" value="1"/>
</dbReference>
<dbReference type="HOGENOM" id="CLU_066878_0_0_3"/>
<dbReference type="AlphaFoldDB" id="Q11A32"/>
<evidence type="ECO:0000259" key="1">
    <source>
        <dbReference type="Pfam" id="PF04230"/>
    </source>
</evidence>
<dbReference type="Pfam" id="PF04230">
    <property type="entry name" value="PS_pyruv_trans"/>
    <property type="match status" value="1"/>
</dbReference>
<proteinExistence type="predicted"/>
<evidence type="ECO:0000313" key="2">
    <source>
        <dbReference type="EMBL" id="ABG49642.1"/>
    </source>
</evidence>
<dbReference type="KEGG" id="ter:Tery_0147"/>
<name>Q11A32_TRIEI</name>
<dbReference type="eggNOG" id="COG2327">
    <property type="taxonomic scope" value="Bacteria"/>
</dbReference>
<dbReference type="RefSeq" id="WP_011610040.1">
    <property type="nucleotide sequence ID" value="NC_008312.1"/>
</dbReference>
<feature type="domain" description="Polysaccharide pyruvyl transferase" evidence="1">
    <location>
        <begin position="13"/>
        <end position="291"/>
    </location>
</feature>
<dbReference type="InterPro" id="IPR007345">
    <property type="entry name" value="Polysacch_pyruvyl_Trfase"/>
</dbReference>
<accession>Q11A32</accession>
<dbReference type="OrthoDB" id="3199616at2"/>
<dbReference type="PANTHER" id="PTHR36836">
    <property type="entry name" value="COLANIC ACID BIOSYNTHESIS PROTEIN WCAK"/>
    <property type="match status" value="1"/>
</dbReference>
<dbReference type="STRING" id="203124.Tery_0147"/>
<organism evidence="2">
    <name type="scientific">Trichodesmium erythraeum (strain IMS101)</name>
    <dbReference type="NCBI Taxonomy" id="203124"/>
    <lineage>
        <taxon>Bacteria</taxon>
        <taxon>Bacillati</taxon>
        <taxon>Cyanobacteriota</taxon>
        <taxon>Cyanophyceae</taxon>
        <taxon>Oscillatoriophycideae</taxon>
        <taxon>Oscillatoriales</taxon>
        <taxon>Microcoleaceae</taxon>
        <taxon>Trichodesmium</taxon>
    </lineage>
</organism>
<sequence length="355" mass="41607">MNIMLIGYYGYHNIGDDLFVKQLTNYLASKQKVKNIFILGAENYYKFESTKVFYFANNQLSKIKRALILLKSDYIAWGGGSLDLESKPGNLLKLQTLSKLMGKRFGFLGVGLESVLKENNSKSKIVNIFEKSDYLYLRDDYSYEMVLKQLKFKQLPSLGGDLAFLDLTIYEKFLKPLNQEINIANISFSGKNWWGESRAKFYSKQLMPLIKNYNCVIHLLPGHVGEYRERNDNRFHELLKKYLPSTNYKIHSWKEPEDFLEILSLMNFHIGNRLHSIILADILGIPNIGIGSYRSKIFNYIHKTDTLVKERLVDFMKPISMERIMTIFRQYKKPEKFILKEFSTARYCLEKIFFS</sequence>
<reference evidence="2" key="1">
    <citation type="submission" date="2006-06" db="EMBL/GenBank/DDBJ databases">
        <title>Complete sequence of Trichodesmium erythraeum IMS101.</title>
        <authorList>
            <consortium name="US DOE Joint Genome Institute"/>
            <person name="Copeland A."/>
            <person name="Lucas S."/>
            <person name="Lapidus A."/>
            <person name="Barry K."/>
            <person name="Detter J.C."/>
            <person name="Glavina del Rio T."/>
            <person name="Hammon N."/>
            <person name="Israni S."/>
            <person name="Dalin E."/>
            <person name="Tice H."/>
            <person name="Pitluck S."/>
            <person name="Kiss H."/>
            <person name="Munk A.C."/>
            <person name="Brettin T."/>
            <person name="Bruce D."/>
            <person name="Han C."/>
            <person name="Tapia R."/>
            <person name="Gilna P."/>
            <person name="Schmutz J."/>
            <person name="Larimer F."/>
            <person name="Land M."/>
            <person name="Hauser L."/>
            <person name="Kyrpides N."/>
            <person name="Kim E."/>
            <person name="Richardson P."/>
        </authorList>
    </citation>
    <scope>NUCLEOTIDE SEQUENCE [LARGE SCALE GENOMIC DNA]</scope>
    <source>
        <strain evidence="2">IMS101</strain>
    </source>
</reference>
<protein>
    <recommendedName>
        <fullName evidence="1">Polysaccharide pyruvyl transferase domain-containing protein</fullName>
    </recommendedName>
</protein>
<gene>
    <name evidence="2" type="ordered locus">Tery_0147</name>
</gene>